<dbReference type="Pfam" id="PF25540">
    <property type="entry name" value="DUF7923"/>
    <property type="match status" value="1"/>
</dbReference>
<feature type="region of interest" description="Disordered" evidence="1">
    <location>
        <begin position="411"/>
        <end position="443"/>
    </location>
</feature>
<feature type="domain" description="DUF7923" evidence="2">
    <location>
        <begin position="63"/>
        <end position="236"/>
    </location>
</feature>
<evidence type="ECO:0000259" key="2">
    <source>
        <dbReference type="Pfam" id="PF25540"/>
    </source>
</evidence>
<reference evidence="4" key="1">
    <citation type="submission" date="2021-01" db="EMBL/GenBank/DDBJ databases">
        <authorList>
            <person name="Kaushik A."/>
        </authorList>
    </citation>
    <scope>NUCLEOTIDE SEQUENCE</scope>
    <source>
        <strain evidence="4">AG3-T5</strain>
    </source>
</reference>
<name>A0A8H3CB77_9AGAM</name>
<sequence length="524" mass="56816">MANLPDLMSRFDKLAMDQREIISEAEHNVEMWKDAYTSRASEITTLRKELADLKQVKTESGAANPLLLCLIDGDGCIFNERLLTLGVEGGREAASTLRQHIASHYGGNADILVHVFFNREGLGSTIKKYMGITSPVFSAFITGFNTASPLMSMLDVGVGKEAADAKIRELMRIFVRFPHVKKIYFGGGHDNGYTSNLATLQTEGYLDKIVLLQGYTEVAAEIKTLPLTRLDNNGLFLTEKLSNKTVFANAAPSPAPPIVRAKSSAKSPAPTHAVPIPTSTIKVPTGKNSKANVAALKALKPRACNLYYLTKKGCNMEDCHYGHDYEFSPGMLTDFRDLVRQNPCLLANKGLECKDPECPSAHLCPQGSNCSWHKEGTCKFVALGMHGSSSSSEDEEDRVLVAPAPRVAAIHARTRSSSSSAIDFPDYPSASASPSKRPTSRANNAVANNRAQVKNAFKNSVTGTTTKERLRQMGVGSGGTFSPDDDSDEPETVIRLGTIEYLAPFGSPSKYGIVNSRRANGKVY</sequence>
<organism evidence="4 5">
    <name type="scientific">Rhizoctonia solani</name>
    <dbReference type="NCBI Taxonomy" id="456999"/>
    <lineage>
        <taxon>Eukaryota</taxon>
        <taxon>Fungi</taxon>
        <taxon>Dikarya</taxon>
        <taxon>Basidiomycota</taxon>
        <taxon>Agaricomycotina</taxon>
        <taxon>Agaricomycetes</taxon>
        <taxon>Cantharellales</taxon>
        <taxon>Ceratobasidiaceae</taxon>
        <taxon>Rhizoctonia</taxon>
    </lineage>
</organism>
<dbReference type="PANTHER" id="PTHR37543:SF1">
    <property type="entry name" value="CCCH ZINC FINGER DNA BINDING PROTEIN (AFU_ORTHOLOGUE AFUA_5G12760)"/>
    <property type="match status" value="1"/>
</dbReference>
<dbReference type="InterPro" id="IPR057683">
    <property type="entry name" value="DUF7923"/>
</dbReference>
<feature type="region of interest" description="Disordered" evidence="1">
    <location>
        <begin position="258"/>
        <end position="279"/>
    </location>
</feature>
<evidence type="ECO:0000259" key="3">
    <source>
        <dbReference type="Pfam" id="PF25543"/>
    </source>
</evidence>
<comment type="caution">
    <text evidence="4">The sequence shown here is derived from an EMBL/GenBank/DDBJ whole genome shotgun (WGS) entry which is preliminary data.</text>
</comment>
<dbReference type="Pfam" id="PF25543">
    <property type="entry name" value="zf-CCCH_tandem"/>
    <property type="match status" value="1"/>
</dbReference>
<evidence type="ECO:0008006" key="6">
    <source>
        <dbReference type="Google" id="ProtNLM"/>
    </source>
</evidence>
<dbReference type="PANTHER" id="PTHR37543">
    <property type="entry name" value="CCCH ZINC FINGER DNA BINDING PROTEIN (AFU_ORTHOLOGUE AFUA_5G12760)"/>
    <property type="match status" value="1"/>
</dbReference>
<evidence type="ECO:0000313" key="5">
    <source>
        <dbReference type="Proteomes" id="UP000663841"/>
    </source>
</evidence>
<evidence type="ECO:0000256" key="1">
    <source>
        <dbReference type="SAM" id="MobiDB-lite"/>
    </source>
</evidence>
<feature type="domain" description="Tandem CCCH zinc finger" evidence="3">
    <location>
        <begin position="336"/>
        <end position="382"/>
    </location>
</feature>
<protein>
    <recommendedName>
        <fullName evidence="6">C3H1-type domain-containing protein</fullName>
    </recommendedName>
</protein>
<proteinExistence type="predicted"/>
<dbReference type="InterPro" id="IPR057654">
    <property type="entry name" value="Znf-CCCH_tandem"/>
</dbReference>
<accession>A0A8H3CB77</accession>
<gene>
    <name evidence="4" type="ORF">RDB_LOCUS199349</name>
</gene>
<dbReference type="AlphaFoldDB" id="A0A8H3CB77"/>
<dbReference type="EMBL" id="CAJMWW010000644">
    <property type="protein sequence ID" value="CAE6478496.1"/>
    <property type="molecule type" value="Genomic_DNA"/>
</dbReference>
<evidence type="ECO:0000313" key="4">
    <source>
        <dbReference type="EMBL" id="CAE6478496.1"/>
    </source>
</evidence>
<dbReference type="Proteomes" id="UP000663841">
    <property type="component" value="Unassembled WGS sequence"/>
</dbReference>